<dbReference type="EMBL" id="SNRW01047362">
    <property type="protein sequence ID" value="KAA6315585.1"/>
    <property type="molecule type" value="Genomic_DNA"/>
</dbReference>
<proteinExistence type="predicted"/>
<dbReference type="AlphaFoldDB" id="A0A5J4Q1G0"/>
<sequence>MPQYPDNANVRLNVAAVLREEKVFRKKQEEEAKILKQYEQDL</sequence>
<gene>
    <name evidence="1" type="ORF">EZS28_055393</name>
</gene>
<protein>
    <submittedName>
        <fullName evidence="1">Uncharacterized protein</fullName>
    </submittedName>
</protein>
<feature type="non-terminal residue" evidence="1">
    <location>
        <position position="42"/>
    </location>
</feature>
<organism evidence="1 2">
    <name type="scientific">Streblomastix strix</name>
    <dbReference type="NCBI Taxonomy" id="222440"/>
    <lineage>
        <taxon>Eukaryota</taxon>
        <taxon>Metamonada</taxon>
        <taxon>Preaxostyla</taxon>
        <taxon>Oxymonadida</taxon>
        <taxon>Streblomastigidae</taxon>
        <taxon>Streblomastix</taxon>
    </lineage>
</organism>
<evidence type="ECO:0000313" key="1">
    <source>
        <dbReference type="EMBL" id="KAA6315585.1"/>
    </source>
</evidence>
<name>A0A5J4Q1G0_9EUKA</name>
<accession>A0A5J4Q1G0</accession>
<dbReference type="Proteomes" id="UP000324800">
    <property type="component" value="Unassembled WGS sequence"/>
</dbReference>
<dbReference type="OrthoDB" id="10262255at2759"/>
<reference evidence="1 2" key="1">
    <citation type="submission" date="2019-03" db="EMBL/GenBank/DDBJ databases">
        <title>Single cell metagenomics reveals metabolic interactions within the superorganism composed of flagellate Streblomastix strix and complex community of Bacteroidetes bacteria on its surface.</title>
        <authorList>
            <person name="Treitli S.C."/>
            <person name="Kolisko M."/>
            <person name="Husnik F."/>
            <person name="Keeling P."/>
            <person name="Hampl V."/>
        </authorList>
    </citation>
    <scope>NUCLEOTIDE SEQUENCE [LARGE SCALE GENOMIC DNA]</scope>
    <source>
        <strain evidence="1">ST1C</strain>
    </source>
</reference>
<comment type="caution">
    <text evidence="1">The sequence shown here is derived from an EMBL/GenBank/DDBJ whole genome shotgun (WGS) entry which is preliminary data.</text>
</comment>
<evidence type="ECO:0000313" key="2">
    <source>
        <dbReference type="Proteomes" id="UP000324800"/>
    </source>
</evidence>